<dbReference type="GO" id="GO:0006396">
    <property type="term" value="P:RNA processing"/>
    <property type="evidence" value="ECO:0007669"/>
    <property type="project" value="UniProtKB-ARBA"/>
</dbReference>
<dbReference type="AlphaFoldDB" id="A0A2I0R1C1"/>
<comment type="caution">
    <text evidence="4">The sequence shown here is derived from an EMBL/GenBank/DDBJ whole genome shotgun (WGS) entry which is preliminary data.</text>
</comment>
<proteinExistence type="inferred from homology"/>
<evidence type="ECO:0000259" key="3">
    <source>
        <dbReference type="Pfam" id="PF00849"/>
    </source>
</evidence>
<evidence type="ECO:0000313" key="5">
    <source>
        <dbReference type="Proteomes" id="UP000236654"/>
    </source>
</evidence>
<keyword evidence="5" id="KW-1185">Reference proteome</keyword>
<dbReference type="CDD" id="cd02869">
    <property type="entry name" value="PseudoU_synth_RluA_like"/>
    <property type="match status" value="1"/>
</dbReference>
<dbReference type="OrthoDB" id="9807829at2"/>
<feature type="domain" description="Pseudouridine synthase RsuA/RluA-like" evidence="3">
    <location>
        <begin position="11"/>
        <end position="166"/>
    </location>
</feature>
<dbReference type="PROSITE" id="PS01129">
    <property type="entry name" value="PSI_RLU"/>
    <property type="match status" value="1"/>
</dbReference>
<name>A0A2I0R1C1_9FLAO</name>
<organism evidence="4 5">
    <name type="scientific">Brumimicrobium salinarum</name>
    <dbReference type="NCBI Taxonomy" id="2058658"/>
    <lineage>
        <taxon>Bacteria</taxon>
        <taxon>Pseudomonadati</taxon>
        <taxon>Bacteroidota</taxon>
        <taxon>Flavobacteriia</taxon>
        <taxon>Flavobacteriales</taxon>
        <taxon>Crocinitomicaceae</taxon>
        <taxon>Brumimicrobium</taxon>
    </lineage>
</organism>
<dbReference type="InterPro" id="IPR006224">
    <property type="entry name" value="PsdUridine_synth_RluA-like_CS"/>
</dbReference>
<dbReference type="SUPFAM" id="SSF55120">
    <property type="entry name" value="Pseudouridine synthase"/>
    <property type="match status" value="1"/>
</dbReference>
<dbReference type="EMBL" id="PJNI01000010">
    <property type="protein sequence ID" value="PKR80369.1"/>
    <property type="molecule type" value="Genomic_DNA"/>
</dbReference>
<dbReference type="InterPro" id="IPR006145">
    <property type="entry name" value="PsdUridine_synth_RsuA/RluA"/>
</dbReference>
<protein>
    <submittedName>
        <fullName evidence="4">RNA pseudouridine synthase</fullName>
    </submittedName>
</protein>
<sequence>MAVNVVYEDNHLIAVNKASGDITQGDKTGDEPLPEKIKRWLAKKYDKKGNVFCGVIHRLDRPTSGLVIFSKTSKALSRMNELFKKQEVQKVYWAIVESKPKEDSGCLLDYLKKNKKQNKSYSVKKGTPEAKESVLDYKLIAQSDRYYLLEVHPKTGRHHQIRTQLSNIGCIIKGDVKYGAKRSNKDGSISLHARSATFIHPVKKEPIEITAKVPNDPLWKWFEKEVEKTVDI</sequence>
<dbReference type="GO" id="GO:0003723">
    <property type="term" value="F:RNA binding"/>
    <property type="evidence" value="ECO:0007669"/>
    <property type="project" value="InterPro"/>
</dbReference>
<dbReference type="InterPro" id="IPR020103">
    <property type="entry name" value="PsdUridine_synth_cat_dom_sf"/>
</dbReference>
<comment type="similarity">
    <text evidence="1">Belongs to the pseudouridine synthase RluA family.</text>
</comment>
<keyword evidence="2" id="KW-0413">Isomerase</keyword>
<evidence type="ECO:0000313" key="4">
    <source>
        <dbReference type="EMBL" id="PKR80369.1"/>
    </source>
</evidence>
<dbReference type="PANTHER" id="PTHR21600:SF83">
    <property type="entry name" value="PSEUDOURIDYLATE SYNTHASE RPUSD4, MITOCHONDRIAL"/>
    <property type="match status" value="1"/>
</dbReference>
<dbReference type="GO" id="GO:0001522">
    <property type="term" value="P:pseudouridine synthesis"/>
    <property type="evidence" value="ECO:0007669"/>
    <property type="project" value="InterPro"/>
</dbReference>
<dbReference type="Proteomes" id="UP000236654">
    <property type="component" value="Unassembled WGS sequence"/>
</dbReference>
<dbReference type="InterPro" id="IPR050188">
    <property type="entry name" value="RluA_PseudoU_synthase"/>
</dbReference>
<evidence type="ECO:0000256" key="2">
    <source>
        <dbReference type="ARBA" id="ARBA00023235"/>
    </source>
</evidence>
<reference evidence="4 5" key="1">
    <citation type="submission" date="2017-12" db="EMBL/GenBank/DDBJ databases">
        <title>The draft genome sequence of Brumimicrobium saltpan LHR20.</title>
        <authorList>
            <person name="Do Z.-J."/>
            <person name="Luo H.-R."/>
        </authorList>
    </citation>
    <scope>NUCLEOTIDE SEQUENCE [LARGE SCALE GENOMIC DNA]</scope>
    <source>
        <strain evidence="4 5">LHR20</strain>
    </source>
</reference>
<evidence type="ECO:0000256" key="1">
    <source>
        <dbReference type="ARBA" id="ARBA00010876"/>
    </source>
</evidence>
<dbReference type="Gene3D" id="3.30.2350.10">
    <property type="entry name" value="Pseudouridine synthase"/>
    <property type="match status" value="1"/>
</dbReference>
<dbReference type="GO" id="GO:0140098">
    <property type="term" value="F:catalytic activity, acting on RNA"/>
    <property type="evidence" value="ECO:0007669"/>
    <property type="project" value="UniProtKB-ARBA"/>
</dbReference>
<dbReference type="GO" id="GO:0009982">
    <property type="term" value="F:pseudouridine synthase activity"/>
    <property type="evidence" value="ECO:0007669"/>
    <property type="project" value="InterPro"/>
</dbReference>
<dbReference type="Pfam" id="PF00849">
    <property type="entry name" value="PseudoU_synth_2"/>
    <property type="match status" value="1"/>
</dbReference>
<gene>
    <name evidence="4" type="ORF">CW751_09855</name>
</gene>
<dbReference type="RefSeq" id="WP_101334840.1">
    <property type="nucleotide sequence ID" value="NZ_PJNI01000010.1"/>
</dbReference>
<accession>A0A2I0R1C1</accession>
<dbReference type="PANTHER" id="PTHR21600">
    <property type="entry name" value="MITOCHONDRIAL RNA PSEUDOURIDINE SYNTHASE"/>
    <property type="match status" value="1"/>
</dbReference>